<proteinExistence type="predicted"/>
<evidence type="ECO:0000313" key="1">
    <source>
        <dbReference type="EMBL" id="CAI6351281.1"/>
    </source>
</evidence>
<name>A0AAV0W6E7_9HEMI</name>
<sequence>MDSPVYCKLVLSMIDQSTAEPNSRVAMQDHAVKQDSLRPPRRVSCMIDALDVVVDSWRISTAVGLPPLP</sequence>
<dbReference type="AlphaFoldDB" id="A0AAV0W6E7"/>
<keyword evidence="2" id="KW-1185">Reference proteome</keyword>
<evidence type="ECO:0000313" key="2">
    <source>
        <dbReference type="Proteomes" id="UP001160148"/>
    </source>
</evidence>
<comment type="caution">
    <text evidence="1">The sequence shown here is derived from an EMBL/GenBank/DDBJ whole genome shotgun (WGS) entry which is preliminary data.</text>
</comment>
<organism evidence="1 2">
    <name type="scientific">Macrosiphum euphorbiae</name>
    <name type="common">potato aphid</name>
    <dbReference type="NCBI Taxonomy" id="13131"/>
    <lineage>
        <taxon>Eukaryota</taxon>
        <taxon>Metazoa</taxon>
        <taxon>Ecdysozoa</taxon>
        <taxon>Arthropoda</taxon>
        <taxon>Hexapoda</taxon>
        <taxon>Insecta</taxon>
        <taxon>Pterygota</taxon>
        <taxon>Neoptera</taxon>
        <taxon>Paraneoptera</taxon>
        <taxon>Hemiptera</taxon>
        <taxon>Sternorrhyncha</taxon>
        <taxon>Aphidomorpha</taxon>
        <taxon>Aphidoidea</taxon>
        <taxon>Aphididae</taxon>
        <taxon>Macrosiphini</taxon>
        <taxon>Macrosiphum</taxon>
    </lineage>
</organism>
<reference evidence="1 2" key="1">
    <citation type="submission" date="2023-01" db="EMBL/GenBank/DDBJ databases">
        <authorList>
            <person name="Whitehead M."/>
        </authorList>
    </citation>
    <scope>NUCLEOTIDE SEQUENCE [LARGE SCALE GENOMIC DNA]</scope>
</reference>
<accession>A0AAV0W6E7</accession>
<gene>
    <name evidence="1" type="ORF">MEUPH1_LOCUS7643</name>
</gene>
<dbReference type="Proteomes" id="UP001160148">
    <property type="component" value="Unassembled WGS sequence"/>
</dbReference>
<protein>
    <submittedName>
        <fullName evidence="1">Uncharacterized protein</fullName>
    </submittedName>
</protein>
<dbReference type="EMBL" id="CARXXK010000001">
    <property type="protein sequence ID" value="CAI6351281.1"/>
    <property type="molecule type" value="Genomic_DNA"/>
</dbReference>